<sequence>MRYKDEHKIEIHRRIVESASKEFRTHGFKEVGIAKLMGALDLTHGGFYAHFADKEDLVAESLALALNQSLDAMLVALEAGGFPAMLDSYLSENHRDHPASGCPLPPLSAEVARRSPSTRKAFTEKLSEVFNAIAKHLPETTYSQKRGKVSFMFAAMAGAVSLARAAADPSLSKAILESTHEYLLNLVKEELS</sequence>
<dbReference type="EMBL" id="JAHHHW010000078">
    <property type="protein sequence ID" value="MBW4432015.1"/>
    <property type="molecule type" value="Genomic_DNA"/>
</dbReference>
<dbReference type="PANTHER" id="PTHR47506">
    <property type="entry name" value="TRANSCRIPTIONAL REGULATORY PROTEIN"/>
    <property type="match status" value="1"/>
</dbReference>
<dbReference type="Gene3D" id="1.10.10.60">
    <property type="entry name" value="Homeodomain-like"/>
    <property type="match status" value="1"/>
</dbReference>
<evidence type="ECO:0000256" key="1">
    <source>
        <dbReference type="ARBA" id="ARBA00023015"/>
    </source>
</evidence>
<evidence type="ECO:0000256" key="4">
    <source>
        <dbReference type="PROSITE-ProRule" id="PRU00335"/>
    </source>
</evidence>
<dbReference type="GO" id="GO:0003677">
    <property type="term" value="F:DNA binding"/>
    <property type="evidence" value="ECO:0007669"/>
    <property type="project" value="UniProtKB-UniRule"/>
</dbReference>
<comment type="caution">
    <text evidence="6">The sequence shown here is derived from an EMBL/GenBank/DDBJ whole genome shotgun (WGS) entry which is preliminary data.</text>
</comment>
<organism evidence="6 7">
    <name type="scientific">Pelatocladus maniniholoensis HA4357-MV3</name>
    <dbReference type="NCBI Taxonomy" id="1117104"/>
    <lineage>
        <taxon>Bacteria</taxon>
        <taxon>Bacillati</taxon>
        <taxon>Cyanobacteriota</taxon>
        <taxon>Cyanophyceae</taxon>
        <taxon>Nostocales</taxon>
        <taxon>Nostocaceae</taxon>
        <taxon>Pelatocladus</taxon>
    </lineage>
</organism>
<name>A0A9E3LTI8_9NOST</name>
<evidence type="ECO:0000259" key="5">
    <source>
        <dbReference type="PROSITE" id="PS50977"/>
    </source>
</evidence>
<dbReference type="InterPro" id="IPR036271">
    <property type="entry name" value="Tet_transcr_reg_TetR-rel_C_sf"/>
</dbReference>
<dbReference type="Proteomes" id="UP000813215">
    <property type="component" value="Unassembled WGS sequence"/>
</dbReference>
<feature type="domain" description="HTH tetR-type" evidence="5">
    <location>
        <begin position="9"/>
        <end position="69"/>
    </location>
</feature>
<keyword evidence="2 4" id="KW-0238">DNA-binding</keyword>
<dbReference type="InterPro" id="IPR001647">
    <property type="entry name" value="HTH_TetR"/>
</dbReference>
<evidence type="ECO:0000313" key="7">
    <source>
        <dbReference type="Proteomes" id="UP000813215"/>
    </source>
</evidence>
<dbReference type="AlphaFoldDB" id="A0A9E3LTI8"/>
<proteinExistence type="predicted"/>
<keyword evidence="1" id="KW-0805">Transcription regulation</keyword>
<dbReference type="Pfam" id="PF00440">
    <property type="entry name" value="TetR_N"/>
    <property type="match status" value="1"/>
</dbReference>
<evidence type="ECO:0000256" key="2">
    <source>
        <dbReference type="ARBA" id="ARBA00023125"/>
    </source>
</evidence>
<evidence type="ECO:0000313" key="6">
    <source>
        <dbReference type="EMBL" id="MBW4432015.1"/>
    </source>
</evidence>
<dbReference type="SUPFAM" id="SSF46689">
    <property type="entry name" value="Homeodomain-like"/>
    <property type="match status" value="1"/>
</dbReference>
<dbReference type="InterPro" id="IPR009057">
    <property type="entry name" value="Homeodomain-like_sf"/>
</dbReference>
<reference evidence="6" key="2">
    <citation type="journal article" date="2022" name="Microbiol. Resour. Announc.">
        <title>Metagenome Sequencing to Explore Phylogenomics of Terrestrial Cyanobacteria.</title>
        <authorList>
            <person name="Ward R.D."/>
            <person name="Stajich J.E."/>
            <person name="Johansen J.R."/>
            <person name="Huntemann M."/>
            <person name="Clum A."/>
            <person name="Foster B."/>
            <person name="Foster B."/>
            <person name="Roux S."/>
            <person name="Palaniappan K."/>
            <person name="Varghese N."/>
            <person name="Mukherjee S."/>
            <person name="Reddy T.B.K."/>
            <person name="Daum C."/>
            <person name="Copeland A."/>
            <person name="Chen I.A."/>
            <person name="Ivanova N.N."/>
            <person name="Kyrpides N.C."/>
            <person name="Shapiro N."/>
            <person name="Eloe-Fadrosh E.A."/>
            <person name="Pietrasiak N."/>
        </authorList>
    </citation>
    <scope>NUCLEOTIDE SEQUENCE</scope>
    <source>
        <strain evidence="6">HA4357-MV3</strain>
    </source>
</reference>
<dbReference type="PANTHER" id="PTHR47506:SF7">
    <property type="entry name" value="TRANSCRIPTIONAL REGULATORY PROTEIN"/>
    <property type="match status" value="1"/>
</dbReference>
<gene>
    <name evidence="6" type="ORF">KME28_09870</name>
</gene>
<reference evidence="6" key="1">
    <citation type="submission" date="2021-05" db="EMBL/GenBank/DDBJ databases">
        <authorList>
            <person name="Pietrasiak N."/>
            <person name="Ward R."/>
            <person name="Stajich J.E."/>
            <person name="Kurbessoian T."/>
        </authorList>
    </citation>
    <scope>NUCLEOTIDE SEQUENCE</scope>
    <source>
        <strain evidence="6">HA4357-MV3</strain>
    </source>
</reference>
<dbReference type="PROSITE" id="PS50977">
    <property type="entry name" value="HTH_TETR_2"/>
    <property type="match status" value="1"/>
</dbReference>
<evidence type="ECO:0000256" key="3">
    <source>
        <dbReference type="ARBA" id="ARBA00023163"/>
    </source>
</evidence>
<protein>
    <submittedName>
        <fullName evidence="6">TetR/AcrR family transcriptional regulator</fullName>
    </submittedName>
</protein>
<keyword evidence="3" id="KW-0804">Transcription</keyword>
<dbReference type="SUPFAM" id="SSF48498">
    <property type="entry name" value="Tetracyclin repressor-like, C-terminal domain"/>
    <property type="match status" value="1"/>
</dbReference>
<feature type="DNA-binding region" description="H-T-H motif" evidence="4">
    <location>
        <begin position="32"/>
        <end position="51"/>
    </location>
</feature>
<accession>A0A9E3LTI8</accession>
<dbReference type="Gene3D" id="1.10.357.10">
    <property type="entry name" value="Tetracycline Repressor, domain 2"/>
    <property type="match status" value="1"/>
</dbReference>